<dbReference type="InterPro" id="IPR027417">
    <property type="entry name" value="P-loop_NTPase"/>
</dbReference>
<dbReference type="Gene3D" id="3.40.50.300">
    <property type="entry name" value="P-loop containing nucleotide triphosphate hydrolases"/>
    <property type="match status" value="1"/>
</dbReference>
<protein>
    <submittedName>
        <fullName evidence="1">Protein ImuA</fullName>
    </submittedName>
</protein>
<sequence length="252" mass="26825">MRSEDVVHAGAGREEALVALRARLQAPALNSVAGALPFGIADLDERLPTRGLALGSLHEIAPGAEGAEAAALGFTLALVARHLAAKPGEALLVVARGHPIPYGHGLADLGLDPGRLLLFEVETDTEVYRAVEEALRADGLAAVAGLVDAGLPLKQGRRLTLAAERTNPLLLILRPPGLDEANGAATRWRIEAAEAARDRFGALTRPRWRVRLDRCRNGRNGDWLLEWDNAAHRFDLAKTLARHAPAARAGHG</sequence>
<proteinExistence type="predicted"/>
<dbReference type="Proteomes" id="UP001055125">
    <property type="component" value="Unassembled WGS sequence"/>
</dbReference>
<comment type="caution">
    <text evidence="1">The sequence shown here is derived from an EMBL/GenBank/DDBJ whole genome shotgun (WGS) entry which is preliminary data.</text>
</comment>
<evidence type="ECO:0000313" key="1">
    <source>
        <dbReference type="EMBL" id="GJD96200.1"/>
    </source>
</evidence>
<dbReference type="SUPFAM" id="SSF52540">
    <property type="entry name" value="P-loop containing nucleoside triphosphate hydrolases"/>
    <property type="match status" value="1"/>
</dbReference>
<organism evidence="1 2">
    <name type="scientific">Methylobacterium iners</name>
    <dbReference type="NCBI Taxonomy" id="418707"/>
    <lineage>
        <taxon>Bacteria</taxon>
        <taxon>Pseudomonadati</taxon>
        <taxon>Pseudomonadota</taxon>
        <taxon>Alphaproteobacteria</taxon>
        <taxon>Hyphomicrobiales</taxon>
        <taxon>Methylobacteriaceae</taxon>
        <taxon>Methylobacterium</taxon>
    </lineage>
</organism>
<evidence type="ECO:0000313" key="2">
    <source>
        <dbReference type="Proteomes" id="UP001055125"/>
    </source>
</evidence>
<dbReference type="RefSeq" id="WP_238245308.1">
    <property type="nucleotide sequence ID" value="NZ_BPQP01000056.1"/>
</dbReference>
<dbReference type="EMBL" id="BPQP01000056">
    <property type="protein sequence ID" value="GJD96200.1"/>
    <property type="molecule type" value="Genomic_DNA"/>
</dbReference>
<reference evidence="1" key="1">
    <citation type="journal article" date="2021" name="Front. Microbiol.">
        <title>Comprehensive Comparative Genomics and Phenotyping of Methylobacterium Species.</title>
        <authorList>
            <person name="Alessa O."/>
            <person name="Ogura Y."/>
            <person name="Fujitani Y."/>
            <person name="Takami H."/>
            <person name="Hayashi T."/>
            <person name="Sahin N."/>
            <person name="Tani A."/>
        </authorList>
    </citation>
    <scope>NUCLEOTIDE SEQUENCE</scope>
    <source>
        <strain evidence="1">DSM 19015</strain>
    </source>
</reference>
<gene>
    <name evidence="1" type="primary">imuA</name>
    <name evidence="1" type="ORF">OCOJLMKI_3419</name>
</gene>
<accession>A0ABQ4RZC8</accession>
<keyword evidence="2" id="KW-1185">Reference proteome</keyword>
<reference evidence="1" key="2">
    <citation type="submission" date="2021-08" db="EMBL/GenBank/DDBJ databases">
        <authorList>
            <person name="Tani A."/>
            <person name="Ola A."/>
            <person name="Ogura Y."/>
            <person name="Katsura K."/>
            <person name="Hayashi T."/>
        </authorList>
    </citation>
    <scope>NUCLEOTIDE SEQUENCE</scope>
    <source>
        <strain evidence="1">DSM 19015</strain>
    </source>
</reference>
<name>A0ABQ4RZC8_9HYPH</name>